<protein>
    <recommendedName>
        <fullName evidence="3">6-bladed beta-propeller</fullName>
    </recommendedName>
</protein>
<dbReference type="Proteomes" id="UP000036166">
    <property type="component" value="Unassembled WGS sequence"/>
</dbReference>
<gene>
    <name evidence="1" type="ORF">ACM15_21700</name>
</gene>
<dbReference type="RefSeq" id="WP_048317308.1">
    <property type="nucleotide sequence ID" value="NZ_CAOXUN010000014.1"/>
</dbReference>
<dbReference type="InterPro" id="IPR011044">
    <property type="entry name" value="Quino_amine_DH_bsu"/>
</dbReference>
<dbReference type="EMBL" id="LFJV01000091">
    <property type="protein sequence ID" value="KMM31610.1"/>
    <property type="molecule type" value="Genomic_DNA"/>
</dbReference>
<comment type="caution">
    <text evidence="1">The sequence shown here is derived from an EMBL/GenBank/DDBJ whole genome shotgun (WGS) entry which is preliminary data.</text>
</comment>
<evidence type="ECO:0000313" key="2">
    <source>
        <dbReference type="Proteomes" id="UP000036166"/>
    </source>
</evidence>
<dbReference type="PATRIC" id="fig|328812.4.peg.5674"/>
<organism evidence="1 2">
    <name type="scientific">Parabacteroides goldsteinii</name>
    <dbReference type="NCBI Taxonomy" id="328812"/>
    <lineage>
        <taxon>Bacteria</taxon>
        <taxon>Pseudomonadati</taxon>
        <taxon>Bacteroidota</taxon>
        <taxon>Bacteroidia</taxon>
        <taxon>Bacteroidales</taxon>
        <taxon>Tannerellaceae</taxon>
        <taxon>Parabacteroides</taxon>
    </lineage>
</organism>
<dbReference type="Pfam" id="PF17170">
    <property type="entry name" value="DUF5128"/>
    <property type="match status" value="1"/>
</dbReference>
<reference evidence="1 2" key="1">
    <citation type="submission" date="2015-06" db="EMBL/GenBank/DDBJ databases">
        <title>Draft Genome Sequence of Parabacteroides goldsteinii with Putative Novel Metallo-Beta-Lactamases Isolated from a Blood Culture from a Human Patient.</title>
        <authorList>
            <person name="Krogh T.J."/>
            <person name="Agergaard C.N."/>
            <person name="Moller-Jensen J."/>
            <person name="Justesen U.S."/>
        </authorList>
    </citation>
    <scope>NUCLEOTIDE SEQUENCE [LARGE SCALE GENOMIC DNA]</scope>
    <source>
        <strain evidence="1 2">910340</strain>
    </source>
</reference>
<evidence type="ECO:0008006" key="3">
    <source>
        <dbReference type="Google" id="ProtNLM"/>
    </source>
</evidence>
<dbReference type="SUPFAM" id="SSF50969">
    <property type="entry name" value="YVTN repeat-like/Quinoprotein amine dehydrogenase"/>
    <property type="match status" value="1"/>
</dbReference>
<sequence length="374" mass="42437">MKNVSVVICMLILLITNGCRLGVDKKVDLPVFDFGVTIGKSVPDTFIWNNIAKRISYVPIEMTNDVLLALPKPVYIGEDVYYMVDYKTNIVFRMDKKGKILSHFSKKGQGPGEYAMITYVHINPQKSTIQLFDQRGNKYIIYDFEGNLQQEIFLKNREITTPLFISDNYTVSRGQNTAGHKLFITDGELNVREGLFPIDSTLTDMERLCLTWQLNYCRNRDEGIFHYADEDTVFAINEAGVRPICIFEKGVYKLPEAEAKVPQKMTDKGAPYILTMGVSSISNYYVVSYVLKNLHYYEIWDKVSNQLISRFSNKDGKWGIPFCLPNGDKVWIDTRNLYVDGNIIAFSIDASTASEGGVPGVGEDDNPILVIMEL</sequence>
<name>A0A0J6CEH7_9BACT</name>
<accession>A0A0J6CEH7</accession>
<evidence type="ECO:0000313" key="1">
    <source>
        <dbReference type="EMBL" id="KMM31610.1"/>
    </source>
</evidence>
<proteinExistence type="predicted"/>
<dbReference type="AlphaFoldDB" id="A0A0J6CEH7"/>